<accession>D2QCX3</accession>
<reference evidence="1 2" key="1">
    <citation type="journal article" date="2010" name="Stand. Genomic Sci.">
        <title>Complete genome sequence of Spirosoma linguale type strain (1).</title>
        <authorList>
            <person name="Lail K."/>
            <person name="Sikorski J."/>
            <person name="Saunders E."/>
            <person name="Lapidus A."/>
            <person name="Glavina Del Rio T."/>
            <person name="Copeland A."/>
            <person name="Tice H."/>
            <person name="Cheng J.-F."/>
            <person name="Lucas S."/>
            <person name="Nolan M."/>
            <person name="Bruce D."/>
            <person name="Goodwin L."/>
            <person name="Pitluck S."/>
            <person name="Ivanova N."/>
            <person name="Mavromatis K."/>
            <person name="Ovchinnikova G."/>
            <person name="Pati A."/>
            <person name="Chen A."/>
            <person name="Palaniappan K."/>
            <person name="Land M."/>
            <person name="Hauser L."/>
            <person name="Chang Y.-J."/>
            <person name="Jeffries C.D."/>
            <person name="Chain P."/>
            <person name="Brettin T."/>
            <person name="Detter J.C."/>
            <person name="Schuetze A."/>
            <person name="Rohde M."/>
            <person name="Tindall B.J."/>
            <person name="Goeker M."/>
            <person name="Bristow J."/>
            <person name="Eisen J.A."/>
            <person name="Markowitz V."/>
            <person name="Hugenholtz P."/>
            <person name="Kyrpides N.C."/>
            <person name="Klenk H.-P."/>
            <person name="Chen F."/>
        </authorList>
    </citation>
    <scope>NUCLEOTIDE SEQUENCE [LARGE SCALE GENOMIC DNA]</scope>
    <source>
        <strain evidence="2">ATCC 33905 / DSM 74 / LMG 10896 / Claus 1</strain>
    </source>
</reference>
<evidence type="ECO:0000313" key="1">
    <source>
        <dbReference type="EMBL" id="ADB40979.1"/>
    </source>
</evidence>
<gene>
    <name evidence="1" type="ordered locus">Slin_5002</name>
</gene>
<proteinExistence type="predicted"/>
<dbReference type="HOGENOM" id="CLU_3239818_0_0_10"/>
<name>D2QCX3_SPILD</name>
<dbReference type="Proteomes" id="UP000002028">
    <property type="component" value="Chromosome"/>
</dbReference>
<dbReference type="EMBL" id="CP001769">
    <property type="protein sequence ID" value="ADB40979.1"/>
    <property type="molecule type" value="Genomic_DNA"/>
</dbReference>
<dbReference type="AlphaFoldDB" id="D2QCX3"/>
<organism evidence="1 2">
    <name type="scientific">Spirosoma linguale (strain ATCC 33905 / DSM 74 / LMG 10896 / Claus 1)</name>
    <dbReference type="NCBI Taxonomy" id="504472"/>
    <lineage>
        <taxon>Bacteria</taxon>
        <taxon>Pseudomonadati</taxon>
        <taxon>Bacteroidota</taxon>
        <taxon>Cytophagia</taxon>
        <taxon>Cytophagales</taxon>
        <taxon>Cytophagaceae</taxon>
        <taxon>Spirosoma</taxon>
    </lineage>
</organism>
<protein>
    <submittedName>
        <fullName evidence="1">Uncharacterized protein</fullName>
    </submittedName>
</protein>
<dbReference type="STRING" id="504472.Slin_5002"/>
<dbReference type="KEGG" id="sli:Slin_5002"/>
<evidence type="ECO:0000313" key="2">
    <source>
        <dbReference type="Proteomes" id="UP000002028"/>
    </source>
</evidence>
<keyword evidence="2" id="KW-1185">Reference proteome</keyword>
<sequence length="43" mass="4764">MNNQELMDWLFTRTTPQIICVFLGSQGLNGDTNQVVPENNGPA</sequence>